<feature type="compositionally biased region" description="Basic and acidic residues" evidence="1">
    <location>
        <begin position="74"/>
        <end position="91"/>
    </location>
</feature>
<dbReference type="Proteomes" id="UP001597327">
    <property type="component" value="Unassembled WGS sequence"/>
</dbReference>
<comment type="caution">
    <text evidence="3">The sequence shown here is derived from an EMBL/GenBank/DDBJ whole genome shotgun (WGS) entry which is preliminary data.</text>
</comment>
<dbReference type="Pfam" id="PF06059">
    <property type="entry name" value="DUF930"/>
    <property type="match status" value="1"/>
</dbReference>
<feature type="compositionally biased region" description="Acidic residues" evidence="1">
    <location>
        <begin position="169"/>
        <end position="183"/>
    </location>
</feature>
<keyword evidence="4" id="KW-1185">Reference proteome</keyword>
<evidence type="ECO:0000313" key="3">
    <source>
        <dbReference type="EMBL" id="MFD1696410.1"/>
    </source>
</evidence>
<keyword evidence="2" id="KW-0472">Membrane</keyword>
<organism evidence="3 4">
    <name type="scientific">Roseibium aestuarii</name>
    <dbReference type="NCBI Taxonomy" id="2600299"/>
    <lineage>
        <taxon>Bacteria</taxon>
        <taxon>Pseudomonadati</taxon>
        <taxon>Pseudomonadota</taxon>
        <taxon>Alphaproteobacteria</taxon>
        <taxon>Hyphomicrobiales</taxon>
        <taxon>Stappiaceae</taxon>
        <taxon>Roseibium</taxon>
    </lineage>
</organism>
<sequence>MPVHAHGVRLPSSLFSIALVVSLVLHAVVGLVLVEQKTETFEQPPTLPSIEVALVPPPAQDPTAEPQKAEPPAPEEKAEEVPEPEPARQEQAEQTPPPPEPETQPAVEPPPVHPAEQAPVLQPVFAFGDEDQAGPELAKGTAPEDSTGAADTPPDASNLNAAQTAEAAASEDSDETASEVAEAEAEKAEEAEPTVSQPVSPEAVADPEPETPTEPVEVAALSPDEQAASDEALSSGADPESTLEPDPLPGQGDLEVRLSRARPTQKPAPSERPARQNQPTATREASRAGGRTSDPAGVPPLARARELFSNQILGDTRSQTAMRGMGPAQRLNLLCMTELDAQLRSFDPGRPPEMLPSFRPSGGTFLEPAQAAYRSRGVWYDLAFRCEADDEIRKVQAFSFRVGPPIRPAQWAERGLPSF</sequence>
<evidence type="ECO:0000313" key="4">
    <source>
        <dbReference type="Proteomes" id="UP001597327"/>
    </source>
</evidence>
<protein>
    <submittedName>
        <fullName evidence="3">DUF930 domain-containing protein</fullName>
    </submittedName>
</protein>
<reference evidence="4" key="1">
    <citation type="journal article" date="2019" name="Int. J. Syst. Evol. Microbiol.">
        <title>The Global Catalogue of Microorganisms (GCM) 10K type strain sequencing project: providing services to taxonomists for standard genome sequencing and annotation.</title>
        <authorList>
            <consortium name="The Broad Institute Genomics Platform"/>
            <consortium name="The Broad Institute Genome Sequencing Center for Infectious Disease"/>
            <person name="Wu L."/>
            <person name="Ma J."/>
        </authorList>
    </citation>
    <scope>NUCLEOTIDE SEQUENCE [LARGE SCALE GENOMIC DNA]</scope>
    <source>
        <strain evidence="4">JCM 3369</strain>
    </source>
</reference>
<accession>A0ABW4K1L2</accession>
<evidence type="ECO:0000256" key="2">
    <source>
        <dbReference type="SAM" id="Phobius"/>
    </source>
</evidence>
<dbReference type="EMBL" id="JBHUFA010000004">
    <property type="protein sequence ID" value="MFD1696410.1"/>
    <property type="molecule type" value="Genomic_DNA"/>
</dbReference>
<feature type="compositionally biased region" description="Pro residues" evidence="1">
    <location>
        <begin position="95"/>
        <end position="113"/>
    </location>
</feature>
<name>A0ABW4K1L2_9HYPH</name>
<keyword evidence="2" id="KW-0812">Transmembrane</keyword>
<feature type="transmembrane region" description="Helical" evidence="2">
    <location>
        <begin position="12"/>
        <end position="34"/>
    </location>
</feature>
<keyword evidence="2" id="KW-1133">Transmembrane helix</keyword>
<evidence type="ECO:0000256" key="1">
    <source>
        <dbReference type="SAM" id="MobiDB-lite"/>
    </source>
</evidence>
<gene>
    <name evidence="3" type="ORF">ACFSC7_12845</name>
</gene>
<dbReference type="InterPro" id="IPR009273">
    <property type="entry name" value="DUF930"/>
</dbReference>
<dbReference type="RefSeq" id="WP_149892712.1">
    <property type="nucleotide sequence ID" value="NZ_JBHUFA010000004.1"/>
</dbReference>
<proteinExistence type="predicted"/>
<feature type="region of interest" description="Disordered" evidence="1">
    <location>
        <begin position="40"/>
        <end position="299"/>
    </location>
</feature>